<feature type="transmembrane region" description="Helical" evidence="2">
    <location>
        <begin position="6"/>
        <end position="27"/>
    </location>
</feature>
<protein>
    <submittedName>
        <fullName evidence="3">Uncharacterized protein</fullName>
    </submittedName>
</protein>
<keyword evidence="2" id="KW-0472">Membrane</keyword>
<feature type="region of interest" description="Disordered" evidence="1">
    <location>
        <begin position="46"/>
        <end position="78"/>
    </location>
</feature>
<dbReference type="AlphaFoldDB" id="T1GIT1"/>
<dbReference type="EMBL" id="CAQQ02041762">
    <property type="status" value="NOT_ANNOTATED_CDS"/>
    <property type="molecule type" value="Genomic_DNA"/>
</dbReference>
<evidence type="ECO:0000256" key="2">
    <source>
        <dbReference type="SAM" id="Phobius"/>
    </source>
</evidence>
<name>T1GIT1_MEGSC</name>
<proteinExistence type="predicted"/>
<keyword evidence="2" id="KW-1133">Transmembrane helix</keyword>
<reference evidence="4" key="1">
    <citation type="submission" date="2013-02" db="EMBL/GenBank/DDBJ databases">
        <authorList>
            <person name="Hughes D."/>
        </authorList>
    </citation>
    <scope>NUCLEOTIDE SEQUENCE</scope>
    <source>
        <strain>Durham</strain>
        <strain evidence="4">NC isolate 2 -- Noor lab</strain>
    </source>
</reference>
<feature type="compositionally biased region" description="Basic residues" evidence="1">
    <location>
        <begin position="52"/>
        <end position="61"/>
    </location>
</feature>
<evidence type="ECO:0000256" key="1">
    <source>
        <dbReference type="SAM" id="MobiDB-lite"/>
    </source>
</evidence>
<dbReference type="Proteomes" id="UP000015102">
    <property type="component" value="Unassembled WGS sequence"/>
</dbReference>
<accession>T1GIT1</accession>
<keyword evidence="2" id="KW-0812">Transmembrane</keyword>
<reference evidence="3" key="2">
    <citation type="submission" date="2015-06" db="UniProtKB">
        <authorList>
            <consortium name="EnsemblMetazoa"/>
        </authorList>
    </citation>
    <scope>IDENTIFICATION</scope>
</reference>
<organism evidence="3 4">
    <name type="scientific">Megaselia scalaris</name>
    <name type="common">Humpbacked fly</name>
    <name type="synonym">Phora scalaris</name>
    <dbReference type="NCBI Taxonomy" id="36166"/>
    <lineage>
        <taxon>Eukaryota</taxon>
        <taxon>Metazoa</taxon>
        <taxon>Ecdysozoa</taxon>
        <taxon>Arthropoda</taxon>
        <taxon>Hexapoda</taxon>
        <taxon>Insecta</taxon>
        <taxon>Pterygota</taxon>
        <taxon>Neoptera</taxon>
        <taxon>Endopterygota</taxon>
        <taxon>Diptera</taxon>
        <taxon>Brachycera</taxon>
        <taxon>Muscomorpha</taxon>
        <taxon>Platypezoidea</taxon>
        <taxon>Phoridae</taxon>
        <taxon>Megaseliini</taxon>
        <taxon>Megaselia</taxon>
    </lineage>
</organism>
<sequence length="214" mass="23459">MYGITITISSSSLTIVFIINILFFVALRLSCVFEMGRGFGINRRGSKPFNQHGHHAHHSRSKLSQTRSNADMPSNLERGNPYSEEGCIHGISINSVCEGDALSSRPFEDNISNAKSGDCSPIWSNDSIMGMKAENRSTPSPITITENRKLTTPEFFDGIFPIKGMSVGAEVNMEKPSVKNNDNDAKILSALQDICSKCDVQDKCIAGEKFASDY</sequence>
<evidence type="ECO:0000313" key="3">
    <source>
        <dbReference type="EnsemblMetazoa" id="MESCA003366-PA"/>
    </source>
</evidence>
<evidence type="ECO:0000313" key="4">
    <source>
        <dbReference type="Proteomes" id="UP000015102"/>
    </source>
</evidence>
<dbReference type="EnsemblMetazoa" id="MESCA003366-RA">
    <property type="protein sequence ID" value="MESCA003366-PA"/>
    <property type="gene ID" value="MESCA003366"/>
</dbReference>
<feature type="compositionally biased region" description="Polar residues" evidence="1">
    <location>
        <begin position="62"/>
        <end position="72"/>
    </location>
</feature>
<keyword evidence="4" id="KW-1185">Reference proteome</keyword>
<dbReference type="HOGENOM" id="CLU_1290300_0_0_1"/>